<dbReference type="Gene3D" id="2.40.30.170">
    <property type="match status" value="1"/>
</dbReference>
<organism evidence="6 7">
    <name type="scientific">Profundicola chukchiensis</name>
    <dbReference type="NCBI Taxonomy" id="2961959"/>
    <lineage>
        <taxon>Bacteria</taxon>
        <taxon>Pseudomonadati</taxon>
        <taxon>Bacteroidota</taxon>
        <taxon>Flavobacteriia</taxon>
        <taxon>Flavobacteriales</taxon>
        <taxon>Weeksellaceae</taxon>
        <taxon>Profundicola</taxon>
    </lineage>
</organism>
<dbReference type="GO" id="GO:0015562">
    <property type="term" value="F:efflux transmembrane transporter activity"/>
    <property type="evidence" value="ECO:0007669"/>
    <property type="project" value="TreeGrafter"/>
</dbReference>
<dbReference type="Proteomes" id="UP001152599">
    <property type="component" value="Unassembled WGS sequence"/>
</dbReference>
<dbReference type="NCBIfam" id="TIGR01730">
    <property type="entry name" value="RND_mfp"/>
    <property type="match status" value="1"/>
</dbReference>
<dbReference type="AlphaFoldDB" id="A0A9X4MTZ1"/>
<dbReference type="InterPro" id="IPR058637">
    <property type="entry name" value="YknX-like_C"/>
</dbReference>
<evidence type="ECO:0000259" key="4">
    <source>
        <dbReference type="Pfam" id="PF25954"/>
    </source>
</evidence>
<dbReference type="InterPro" id="IPR058792">
    <property type="entry name" value="Beta-barrel_RND_2"/>
</dbReference>
<dbReference type="Gene3D" id="2.40.420.20">
    <property type="match status" value="1"/>
</dbReference>
<dbReference type="InterPro" id="IPR058648">
    <property type="entry name" value="HH_CzcB-like"/>
</dbReference>
<gene>
    <name evidence="6" type="ORF">NMK71_00150</name>
</gene>
<feature type="domain" description="CzcB-like alpha-helical hairpin" evidence="3">
    <location>
        <begin position="145"/>
        <end position="204"/>
    </location>
</feature>
<reference evidence="6" key="1">
    <citation type="submission" date="2022-07" db="EMBL/GenBank/DDBJ databases">
        <title>Description and genome-wide analysis of Profundicola chukchiensis gen. nov., sp. nov., marine bacteria isolated from bottom sediments of the Chukchi Sea.</title>
        <authorList>
            <person name="Romanenko L."/>
            <person name="Otstavnykh N."/>
            <person name="Kurilenko V."/>
            <person name="Eremeev V."/>
            <person name="Velansky P."/>
            <person name="Mikhailov V."/>
            <person name="Isaeva M."/>
        </authorList>
    </citation>
    <scope>NUCLEOTIDE SEQUENCE</scope>
    <source>
        <strain evidence="6">KMM 9713</strain>
    </source>
</reference>
<sequence length="410" mass="44957">MKKILFILTGAILFSCQSKQEQSFEDIIENGDLAQVKTKRDQLRAQADSLQSMVGLLNERVAELDPKAAKLVKDIVSKDTLYHHFIKIQANIETEQDVQVTPEYGGVIRLMVKEGSFVRKGQLIGTISDGGLSDQLNQAKIQVDQARAQLQQAEIQRDLAKTTFERQQSLWSQKIGSEMQYLQAKTNYETSQKQVLAAKQQVSAAQKGVSGTQAQLAKTRLVAPFSGRVEQVITQSGQAVSPGTPVIRLVNPSTVKAVANVPENYLAQIQKGTLAKIALPALERTFDSQVSLISSSINPGNRTFRVEVPIPDKDGLVKPNLNAELQLNDYTSENAIVLPQSVVREDSEGKFVFVIEQIQGKEGIAKKVYVEIGPESNGQVEVLNGIKAGQIIITEGPGKLQEGDRVLRSK</sequence>
<evidence type="ECO:0000259" key="3">
    <source>
        <dbReference type="Pfam" id="PF25893"/>
    </source>
</evidence>
<name>A0A9X4MTZ1_9FLAO</name>
<evidence type="ECO:0000313" key="6">
    <source>
        <dbReference type="EMBL" id="MDG4944813.1"/>
    </source>
</evidence>
<evidence type="ECO:0000256" key="2">
    <source>
        <dbReference type="SAM" id="Coils"/>
    </source>
</evidence>
<evidence type="ECO:0000313" key="7">
    <source>
        <dbReference type="Proteomes" id="UP001152599"/>
    </source>
</evidence>
<feature type="coiled-coil region" evidence="2">
    <location>
        <begin position="136"/>
        <end position="163"/>
    </location>
</feature>
<dbReference type="InterPro" id="IPR006143">
    <property type="entry name" value="RND_pump_MFP"/>
</dbReference>
<dbReference type="Gene3D" id="2.40.50.100">
    <property type="match status" value="1"/>
</dbReference>
<feature type="domain" description="CusB-like beta-barrel" evidence="4">
    <location>
        <begin position="258"/>
        <end position="329"/>
    </location>
</feature>
<dbReference type="SUPFAM" id="SSF111369">
    <property type="entry name" value="HlyD-like secretion proteins"/>
    <property type="match status" value="1"/>
</dbReference>
<dbReference type="PROSITE" id="PS51257">
    <property type="entry name" value="PROKAR_LIPOPROTEIN"/>
    <property type="match status" value="1"/>
</dbReference>
<dbReference type="Pfam" id="PF25893">
    <property type="entry name" value="HH_CzcB"/>
    <property type="match status" value="1"/>
</dbReference>
<dbReference type="Pfam" id="PF25954">
    <property type="entry name" value="Beta-barrel_RND_2"/>
    <property type="match status" value="1"/>
</dbReference>
<feature type="domain" description="YknX-like C-terminal permuted SH3-like" evidence="5">
    <location>
        <begin position="335"/>
        <end position="406"/>
    </location>
</feature>
<comment type="caution">
    <text evidence="6">The sequence shown here is derived from an EMBL/GenBank/DDBJ whole genome shotgun (WGS) entry which is preliminary data.</text>
</comment>
<dbReference type="PANTHER" id="PTHR30469">
    <property type="entry name" value="MULTIDRUG RESISTANCE PROTEIN MDTA"/>
    <property type="match status" value="1"/>
</dbReference>
<dbReference type="RefSeq" id="WP_304419566.1">
    <property type="nucleotide sequence ID" value="NZ_JANCMU010000001.1"/>
</dbReference>
<dbReference type="Gene3D" id="1.10.287.470">
    <property type="entry name" value="Helix hairpin bin"/>
    <property type="match status" value="1"/>
</dbReference>
<accession>A0A9X4MTZ1</accession>
<dbReference type="EMBL" id="JANCMU010000001">
    <property type="protein sequence ID" value="MDG4944813.1"/>
    <property type="molecule type" value="Genomic_DNA"/>
</dbReference>
<proteinExistence type="inferred from homology"/>
<keyword evidence="2" id="KW-0175">Coiled coil</keyword>
<dbReference type="GO" id="GO:1990281">
    <property type="term" value="C:efflux pump complex"/>
    <property type="evidence" value="ECO:0007669"/>
    <property type="project" value="TreeGrafter"/>
</dbReference>
<comment type="similarity">
    <text evidence="1">Belongs to the membrane fusion protein (MFP) (TC 8.A.1) family.</text>
</comment>
<dbReference type="Pfam" id="PF25989">
    <property type="entry name" value="YknX_C"/>
    <property type="match status" value="1"/>
</dbReference>
<evidence type="ECO:0000256" key="1">
    <source>
        <dbReference type="ARBA" id="ARBA00009477"/>
    </source>
</evidence>
<protein>
    <submittedName>
        <fullName evidence="6">Efflux RND transporter periplasmic adaptor subunit</fullName>
    </submittedName>
</protein>
<keyword evidence="7" id="KW-1185">Reference proteome</keyword>
<feature type="coiled-coil region" evidence="2">
    <location>
        <begin position="33"/>
        <end position="60"/>
    </location>
</feature>
<evidence type="ECO:0000259" key="5">
    <source>
        <dbReference type="Pfam" id="PF25989"/>
    </source>
</evidence>